<reference evidence="1" key="1">
    <citation type="journal article" date="2014" name="Int. J. Syst. Evol. Microbiol.">
        <title>Complete genome sequence of Corynebacterium casei LMG S-19264T (=DSM 44701T), isolated from a smear-ripened cheese.</title>
        <authorList>
            <consortium name="US DOE Joint Genome Institute (JGI-PGF)"/>
            <person name="Walter F."/>
            <person name="Albersmeier A."/>
            <person name="Kalinowski J."/>
            <person name="Ruckert C."/>
        </authorList>
    </citation>
    <scope>NUCLEOTIDE SEQUENCE</scope>
    <source>
        <strain evidence="1">VKM B-1513</strain>
    </source>
</reference>
<comment type="caution">
    <text evidence="1">The sequence shown here is derived from an EMBL/GenBank/DDBJ whole genome shotgun (WGS) entry which is preliminary data.</text>
</comment>
<dbReference type="Proteomes" id="UP001143486">
    <property type="component" value="Unassembled WGS sequence"/>
</dbReference>
<dbReference type="NCBIfam" id="TIGR02215">
    <property type="entry name" value="phage_chp_gp8"/>
    <property type="match status" value="1"/>
</dbReference>
<evidence type="ECO:0008006" key="3">
    <source>
        <dbReference type="Google" id="ProtNLM"/>
    </source>
</evidence>
<dbReference type="RefSeq" id="WP_271185101.1">
    <property type="nucleotide sequence ID" value="NZ_BSFE01000001.1"/>
</dbReference>
<name>A0A9W6II17_9PROT</name>
<evidence type="ECO:0000313" key="2">
    <source>
        <dbReference type="Proteomes" id="UP001143486"/>
    </source>
</evidence>
<protein>
    <recommendedName>
        <fullName evidence="3">PhiE125 gp8 family phage protein</fullName>
    </recommendedName>
</protein>
<proteinExistence type="predicted"/>
<reference evidence="1" key="2">
    <citation type="submission" date="2023-01" db="EMBL/GenBank/DDBJ databases">
        <authorList>
            <person name="Sun Q."/>
            <person name="Evtushenko L."/>
        </authorList>
    </citation>
    <scope>NUCLEOTIDE SEQUENCE</scope>
    <source>
        <strain evidence="1">VKM B-1513</strain>
    </source>
</reference>
<accession>A0A9W6II17</accession>
<gene>
    <name evidence="1" type="ORF">GCM10017621_02100</name>
</gene>
<dbReference type="Gene3D" id="1.10.3230.30">
    <property type="entry name" value="Phage gp6-like head-tail connector protein"/>
    <property type="match status" value="1"/>
</dbReference>
<sequence length="190" mass="20854">MSLTLLTPPSAEPVTLAEAKLRLRIGNDVHDDAINQWIAAARERVERETGRALLAQTWVERRDRWDGDGRLVAFGTQFRLPRPPLIALEAITTYHADGTPSDHDPATFFVDTMADPGRIALKPDTVWPEPGRAVGGIEIRFRAGYGDEPADVPAPLREAILQLVKAMSEGGEALPPVADSLMAPYRRVTL</sequence>
<keyword evidence="2" id="KW-1185">Reference proteome</keyword>
<organism evidence="1 2">
    <name type="scientific">Maricaulis virginensis</name>
    <dbReference type="NCBI Taxonomy" id="144022"/>
    <lineage>
        <taxon>Bacteria</taxon>
        <taxon>Pseudomonadati</taxon>
        <taxon>Pseudomonadota</taxon>
        <taxon>Alphaproteobacteria</taxon>
        <taxon>Maricaulales</taxon>
        <taxon>Maricaulaceae</taxon>
        <taxon>Maricaulis</taxon>
    </lineage>
</organism>
<dbReference type="Pfam" id="PF05135">
    <property type="entry name" value="Phage_connect_1"/>
    <property type="match status" value="1"/>
</dbReference>
<dbReference type="CDD" id="cd08054">
    <property type="entry name" value="gp6"/>
    <property type="match status" value="1"/>
</dbReference>
<dbReference type="AlphaFoldDB" id="A0A9W6II17"/>
<dbReference type="EMBL" id="BSFE01000001">
    <property type="protein sequence ID" value="GLK50702.1"/>
    <property type="molecule type" value="Genomic_DNA"/>
</dbReference>
<evidence type="ECO:0000313" key="1">
    <source>
        <dbReference type="EMBL" id="GLK50702.1"/>
    </source>
</evidence>
<dbReference type="InterPro" id="IPR011738">
    <property type="entry name" value="Phage_CHP"/>
</dbReference>
<dbReference type="InterPro" id="IPR021146">
    <property type="entry name" value="Phage_gp6-like_head-tail"/>
</dbReference>